<evidence type="ECO:0000313" key="2">
    <source>
        <dbReference type="Proteomes" id="UP001165289"/>
    </source>
</evidence>
<keyword evidence="2" id="KW-1185">Reference proteome</keyword>
<evidence type="ECO:0000313" key="1">
    <source>
        <dbReference type="EMBL" id="KAI6658227.1"/>
    </source>
</evidence>
<dbReference type="Proteomes" id="UP001165289">
    <property type="component" value="Unassembled WGS sequence"/>
</dbReference>
<accession>A0AAV7KAP8</accession>
<reference evidence="1 2" key="1">
    <citation type="journal article" date="2023" name="BMC Biol.">
        <title>The compact genome of the sponge Oopsacas minuta (Hexactinellida) is lacking key metazoan core genes.</title>
        <authorList>
            <person name="Santini S."/>
            <person name="Schenkelaars Q."/>
            <person name="Jourda C."/>
            <person name="Duchesne M."/>
            <person name="Belahbib H."/>
            <person name="Rocher C."/>
            <person name="Selva M."/>
            <person name="Riesgo A."/>
            <person name="Vervoort M."/>
            <person name="Leys S.P."/>
            <person name="Kodjabachian L."/>
            <person name="Le Bivic A."/>
            <person name="Borchiellini C."/>
            <person name="Claverie J.M."/>
            <person name="Renard E."/>
        </authorList>
    </citation>
    <scope>NUCLEOTIDE SEQUENCE [LARGE SCALE GENOMIC DNA]</scope>
    <source>
        <strain evidence="1">SPO-2</strain>
    </source>
</reference>
<name>A0AAV7KAP8_9METZ</name>
<proteinExistence type="predicted"/>
<dbReference type="AlphaFoldDB" id="A0AAV7KAP8"/>
<dbReference type="EMBL" id="JAKMXF010000099">
    <property type="protein sequence ID" value="KAI6658227.1"/>
    <property type="molecule type" value="Genomic_DNA"/>
</dbReference>
<protein>
    <submittedName>
        <fullName evidence="1">Transposable element P transposase</fullName>
    </submittedName>
</protein>
<comment type="caution">
    <text evidence="1">The sequence shown here is derived from an EMBL/GenBank/DDBJ whole genome shotgun (WGS) entry which is preliminary data.</text>
</comment>
<sequence>MNTRTIKATLMKGAIPKYLPGCPDRLNDLTIKYPRLDRDKKERDLQIQDLRLLFKLNQFSVAKLSPKLNYKSCWSSVLDKQNVELTLRVFDYTNVAAFTLHQSKDYIQSNQTGDFIALICQVWKLINVNIPWKGVRLNDRDSLPLVRNDPKFNVTSIIVHWLDNWKSLPFTRGKLTAQTFASFAIQALLYQNL</sequence>
<gene>
    <name evidence="1" type="ORF">LOD99_15496</name>
</gene>
<organism evidence="1 2">
    <name type="scientific">Oopsacas minuta</name>
    <dbReference type="NCBI Taxonomy" id="111878"/>
    <lineage>
        <taxon>Eukaryota</taxon>
        <taxon>Metazoa</taxon>
        <taxon>Porifera</taxon>
        <taxon>Hexactinellida</taxon>
        <taxon>Hexasterophora</taxon>
        <taxon>Lyssacinosida</taxon>
        <taxon>Leucopsacidae</taxon>
        <taxon>Oopsacas</taxon>
    </lineage>
</organism>